<accession>A0A1E7DD66</accession>
<gene>
    <name evidence="1" type="ORF">BFV95_2400</name>
</gene>
<dbReference type="RefSeq" id="WP_014949801.1">
    <property type="nucleotide sequence ID" value="NZ_CP012202.1"/>
</dbReference>
<evidence type="ECO:0000313" key="1">
    <source>
        <dbReference type="EMBL" id="OES31506.1"/>
    </source>
</evidence>
<dbReference type="Proteomes" id="UP000095392">
    <property type="component" value="Unassembled WGS sequence"/>
</dbReference>
<sequence>MLTLVNNTDANDDIVPEAHGLYRLHLKPNTQMAIENKPVFGANITLHSSVLRHDNFVATPDNILGWLDHCGLSHFAVKAETDNSESEDTSVLLPSQFLNAEGGILRVTAPTRIYLISKTPIDINKRGLCLFTPVK</sequence>
<organism evidence="1 2">
    <name type="scientific">Alteromonas macleodii</name>
    <name type="common">Pseudoalteromonas macleodii</name>
    <dbReference type="NCBI Taxonomy" id="28108"/>
    <lineage>
        <taxon>Bacteria</taxon>
        <taxon>Pseudomonadati</taxon>
        <taxon>Pseudomonadota</taxon>
        <taxon>Gammaproteobacteria</taxon>
        <taxon>Alteromonadales</taxon>
        <taxon>Alteromonadaceae</taxon>
        <taxon>Alteromonas/Salinimonas group</taxon>
        <taxon>Alteromonas</taxon>
    </lineage>
</organism>
<name>A0A1E7DD66_ALTMA</name>
<dbReference type="EMBL" id="MIPY01000014">
    <property type="protein sequence ID" value="OES31506.1"/>
    <property type="molecule type" value="Genomic_DNA"/>
</dbReference>
<keyword evidence="2" id="KW-1185">Reference proteome</keyword>
<reference evidence="1 2" key="1">
    <citation type="submission" date="2016-09" db="EMBL/GenBank/DDBJ databases">
        <title>Draft Genome Sequence of four Alteromonas macleodii strains isolated from copper coupons and grown long-term at elevated copper levels.</title>
        <authorList>
            <person name="Cusick K."/>
            <person name="Dale J."/>
            <person name="Little B."/>
            <person name="Biffinger J."/>
        </authorList>
    </citation>
    <scope>NUCLEOTIDE SEQUENCE [LARGE SCALE GENOMIC DNA]</scope>
    <source>
        <strain evidence="1 2">KCP01</strain>
    </source>
</reference>
<comment type="caution">
    <text evidence="1">The sequence shown here is derived from an EMBL/GenBank/DDBJ whole genome shotgun (WGS) entry which is preliminary data.</text>
</comment>
<dbReference type="AlphaFoldDB" id="A0A1E7DD66"/>
<proteinExistence type="predicted"/>
<evidence type="ECO:0000313" key="2">
    <source>
        <dbReference type="Proteomes" id="UP000095392"/>
    </source>
</evidence>
<protein>
    <submittedName>
        <fullName evidence="1">Uncharacterized protein</fullName>
    </submittedName>
</protein>